<dbReference type="EMBL" id="JACJPY010000043">
    <property type="protein sequence ID" value="MBD2151127.1"/>
    <property type="molecule type" value="Genomic_DNA"/>
</dbReference>
<dbReference type="Proteomes" id="UP000631421">
    <property type="component" value="Unassembled WGS sequence"/>
</dbReference>
<reference evidence="1" key="1">
    <citation type="journal article" date="2015" name="ISME J.">
        <title>Draft Genome Sequence of Streptomyces incarnatus NRRL8089, which Produces the Nucleoside Antibiotic Sinefungin.</title>
        <authorList>
            <person name="Oshima K."/>
            <person name="Hattori M."/>
            <person name="Shimizu H."/>
            <person name="Fukuda K."/>
            <person name="Nemoto M."/>
            <person name="Inagaki K."/>
            <person name="Tamura T."/>
        </authorList>
    </citation>
    <scope>NUCLEOTIDE SEQUENCE</scope>
    <source>
        <strain evidence="1">FACHB-1277</strain>
    </source>
</reference>
<keyword evidence="2" id="KW-1185">Reference proteome</keyword>
<reference evidence="1" key="2">
    <citation type="submission" date="2020-08" db="EMBL/GenBank/DDBJ databases">
        <authorList>
            <person name="Chen M."/>
            <person name="Teng W."/>
            <person name="Zhao L."/>
            <person name="Hu C."/>
            <person name="Zhou Y."/>
            <person name="Han B."/>
            <person name="Song L."/>
            <person name="Shu W."/>
        </authorList>
    </citation>
    <scope>NUCLEOTIDE SEQUENCE</scope>
    <source>
        <strain evidence="1">FACHB-1277</strain>
    </source>
</reference>
<evidence type="ECO:0000313" key="1">
    <source>
        <dbReference type="EMBL" id="MBD2151127.1"/>
    </source>
</evidence>
<comment type="caution">
    <text evidence="1">The sequence shown here is derived from an EMBL/GenBank/DDBJ whole genome shotgun (WGS) entry which is preliminary data.</text>
</comment>
<dbReference type="Pfam" id="PF08852">
    <property type="entry name" value="DUF1822"/>
    <property type="match status" value="1"/>
</dbReference>
<sequence length="263" mass="29518">MSTQTIEQSQSAQSIFVPLTDWAITKAEEMALCHESISKRRAVFDRAVALAGVTDWLNYDLGLEADVASGDFADPLLRNGSEVADLIVNKDYKIECCIVEDGVTDFTISPDVYPEMDSSSNTPRIAYVVVRLPDDLVELEILGFLPAVELASRDLTKPIFLSELYAPEDLAFEIRAAAFDLDDFGHLEDLVKSDIDDQMMISMICGNLQESSVMRELALKNNKDQQSEELVDSPPESMDVMEQEQQEKMARVILRRLKSLWQD</sequence>
<dbReference type="AlphaFoldDB" id="A0A926UU35"/>
<gene>
    <name evidence="1" type="ORF">H6F44_13500</name>
</gene>
<organism evidence="1 2">
    <name type="scientific">Pseudanabaena cinerea FACHB-1277</name>
    <dbReference type="NCBI Taxonomy" id="2949581"/>
    <lineage>
        <taxon>Bacteria</taxon>
        <taxon>Bacillati</taxon>
        <taxon>Cyanobacteriota</taxon>
        <taxon>Cyanophyceae</taxon>
        <taxon>Pseudanabaenales</taxon>
        <taxon>Pseudanabaenaceae</taxon>
        <taxon>Pseudanabaena</taxon>
        <taxon>Pseudanabaena cinerea</taxon>
    </lineage>
</organism>
<proteinExistence type="predicted"/>
<dbReference type="RefSeq" id="WP_190351546.1">
    <property type="nucleotide sequence ID" value="NZ_JACJPY010000043.1"/>
</dbReference>
<dbReference type="InterPro" id="IPR014951">
    <property type="entry name" value="DUF1822"/>
</dbReference>
<evidence type="ECO:0000313" key="2">
    <source>
        <dbReference type="Proteomes" id="UP000631421"/>
    </source>
</evidence>
<protein>
    <submittedName>
        <fullName evidence="1">DUF1822 family protein</fullName>
    </submittedName>
</protein>
<name>A0A926UU35_9CYAN</name>
<accession>A0A926UU35</accession>